<dbReference type="EMBL" id="JAWRVI010000003">
    <property type="protein sequence ID" value="KAK4094399.1"/>
    <property type="molecule type" value="Genomic_DNA"/>
</dbReference>
<evidence type="ECO:0000313" key="1">
    <source>
        <dbReference type="EMBL" id="KAK4094399.1"/>
    </source>
</evidence>
<sequence>MEHYLEYAPTKRVTKASFPRKIPAKDYAQPVTTPWVVALPPGSLATLLMGFSAQIMDHKWHVYAEGPDADGKVDVHFLRSWTGNPIVTARIETAQREGGAEGGEHAKEEEARIVEITWEADRTRGPFNHQPTEESAQNWVVDVCDWVFGIRLPGQTGEYKSLQIREDDDSKADIVMRQVSIGTSELP</sequence>
<proteinExistence type="predicted"/>
<gene>
    <name evidence="1" type="ORF">Purlil1_1004</name>
</gene>
<name>A0ABR0CDM6_PURLI</name>
<comment type="caution">
    <text evidence="1">The sequence shown here is derived from an EMBL/GenBank/DDBJ whole genome shotgun (WGS) entry which is preliminary data.</text>
</comment>
<dbReference type="Proteomes" id="UP001287286">
    <property type="component" value="Unassembled WGS sequence"/>
</dbReference>
<keyword evidence="2" id="KW-1185">Reference proteome</keyword>
<accession>A0ABR0CDM6</accession>
<organism evidence="1 2">
    <name type="scientific">Purpureocillium lilacinum</name>
    <name type="common">Paecilomyces lilacinus</name>
    <dbReference type="NCBI Taxonomy" id="33203"/>
    <lineage>
        <taxon>Eukaryota</taxon>
        <taxon>Fungi</taxon>
        <taxon>Dikarya</taxon>
        <taxon>Ascomycota</taxon>
        <taxon>Pezizomycotina</taxon>
        <taxon>Sordariomycetes</taxon>
        <taxon>Hypocreomycetidae</taxon>
        <taxon>Hypocreales</taxon>
        <taxon>Ophiocordycipitaceae</taxon>
        <taxon>Purpureocillium</taxon>
    </lineage>
</organism>
<reference evidence="1 2" key="1">
    <citation type="journal article" date="2024" name="Microbiol. Resour. Announc.">
        <title>Genome annotations for the ascomycete fungi Trichoderma harzianum, Trichoderma aggressivum, and Purpureocillium lilacinum.</title>
        <authorList>
            <person name="Beijen E.P.W."/>
            <person name="Ohm R.A."/>
        </authorList>
    </citation>
    <scope>NUCLEOTIDE SEQUENCE [LARGE SCALE GENOMIC DNA]</scope>
    <source>
        <strain evidence="1 2">CBS 150709</strain>
    </source>
</reference>
<evidence type="ECO:0000313" key="2">
    <source>
        <dbReference type="Proteomes" id="UP001287286"/>
    </source>
</evidence>
<protein>
    <submittedName>
        <fullName evidence="1">Uncharacterized protein</fullName>
    </submittedName>
</protein>